<dbReference type="SUPFAM" id="SSF56801">
    <property type="entry name" value="Acetyl-CoA synthetase-like"/>
    <property type="match status" value="1"/>
</dbReference>
<proteinExistence type="predicted"/>
<dbReference type="Proteomes" id="UP000826195">
    <property type="component" value="Unassembled WGS sequence"/>
</dbReference>
<dbReference type="Gene3D" id="3.40.50.12780">
    <property type="entry name" value="N-terminal domain of ligase-like"/>
    <property type="match status" value="1"/>
</dbReference>
<evidence type="ECO:0000313" key="2">
    <source>
        <dbReference type="EMBL" id="KAH0552267.1"/>
    </source>
</evidence>
<dbReference type="AlphaFoldDB" id="A0AAV7ILZ2"/>
<comment type="caution">
    <text evidence="2">The sequence shown here is derived from an EMBL/GenBank/DDBJ whole genome shotgun (WGS) entry which is preliminary data.</text>
</comment>
<dbReference type="Pfam" id="PF00501">
    <property type="entry name" value="AMP-binding"/>
    <property type="match status" value="1"/>
</dbReference>
<evidence type="ECO:0000259" key="1">
    <source>
        <dbReference type="Pfam" id="PF00501"/>
    </source>
</evidence>
<dbReference type="InterPro" id="IPR042099">
    <property type="entry name" value="ANL_N_sf"/>
</dbReference>
<keyword evidence="3" id="KW-1185">Reference proteome</keyword>
<name>A0AAV7ILZ2_COTGL</name>
<feature type="domain" description="AMP-dependent synthetase/ligase" evidence="1">
    <location>
        <begin position="99"/>
        <end position="169"/>
    </location>
</feature>
<reference evidence="2 3" key="1">
    <citation type="journal article" date="2021" name="J. Hered.">
        <title>A chromosome-level genome assembly of the parasitoid wasp, Cotesia glomerata (Hymenoptera: Braconidae).</title>
        <authorList>
            <person name="Pinto B.J."/>
            <person name="Weis J.J."/>
            <person name="Gamble T."/>
            <person name="Ode P.J."/>
            <person name="Paul R."/>
            <person name="Zaspel J.M."/>
        </authorList>
    </citation>
    <scope>NUCLEOTIDE SEQUENCE [LARGE SCALE GENOMIC DNA]</scope>
    <source>
        <strain evidence="2">CgM1</strain>
    </source>
</reference>
<evidence type="ECO:0000313" key="3">
    <source>
        <dbReference type="Proteomes" id="UP000826195"/>
    </source>
</evidence>
<sequence length="198" mass="22234">MRRIFNPPDESLEAFLYVPGLVSRSCSGLLLRVLECTVGSKLRTSRSTLRPDAMLILYGSPYVRALKILEPTFENGIWKGGKVDMPDGYYNLGERALNQFKKFPDFVGQIDRVTGTKVTYADMCDKSIRCALWLKEQGVSPGDVVAFGSRIHLDSCIPLYACLYIGAIFNLWWHIHLNEGLSLTILILDISSSLKIKL</sequence>
<gene>
    <name evidence="2" type="ORF">KQX54_008003</name>
</gene>
<accession>A0AAV7ILZ2</accession>
<protein>
    <recommendedName>
        <fullName evidence="1">AMP-dependent synthetase/ligase domain-containing protein</fullName>
    </recommendedName>
</protein>
<organism evidence="2 3">
    <name type="scientific">Cotesia glomerata</name>
    <name type="common">Lepidopteran parasitic wasp</name>
    <name type="synonym">Apanteles glomeratus</name>
    <dbReference type="NCBI Taxonomy" id="32391"/>
    <lineage>
        <taxon>Eukaryota</taxon>
        <taxon>Metazoa</taxon>
        <taxon>Ecdysozoa</taxon>
        <taxon>Arthropoda</taxon>
        <taxon>Hexapoda</taxon>
        <taxon>Insecta</taxon>
        <taxon>Pterygota</taxon>
        <taxon>Neoptera</taxon>
        <taxon>Endopterygota</taxon>
        <taxon>Hymenoptera</taxon>
        <taxon>Apocrita</taxon>
        <taxon>Ichneumonoidea</taxon>
        <taxon>Braconidae</taxon>
        <taxon>Microgastrinae</taxon>
        <taxon>Cotesia</taxon>
    </lineage>
</organism>
<dbReference type="EMBL" id="JAHXZJ010001492">
    <property type="protein sequence ID" value="KAH0552267.1"/>
    <property type="molecule type" value="Genomic_DNA"/>
</dbReference>
<dbReference type="InterPro" id="IPR000873">
    <property type="entry name" value="AMP-dep_synth/lig_dom"/>
</dbReference>